<dbReference type="InterPro" id="IPR027417">
    <property type="entry name" value="P-loop_NTPase"/>
</dbReference>
<reference evidence="2" key="1">
    <citation type="submission" date="2016-10" db="EMBL/GenBank/DDBJ databases">
        <authorList>
            <person name="de Groot N.N."/>
        </authorList>
    </citation>
    <scope>NUCLEOTIDE SEQUENCE [LARGE SCALE GENOMIC DNA]</scope>
    <source>
        <strain evidence="2">BP1-145</strain>
    </source>
</reference>
<keyword evidence="1" id="KW-0418">Kinase</keyword>
<dbReference type="Gene3D" id="3.40.50.300">
    <property type="entry name" value="P-loop containing nucleotide triphosphate hydrolases"/>
    <property type="match status" value="1"/>
</dbReference>
<dbReference type="SUPFAM" id="SSF52540">
    <property type="entry name" value="P-loop containing nucleoside triphosphate hydrolases"/>
    <property type="match status" value="1"/>
</dbReference>
<dbReference type="Proteomes" id="UP000199134">
    <property type="component" value="Unassembled WGS sequence"/>
</dbReference>
<comment type="caution">
    <text evidence="1">The sequence shown here is derived from an EMBL/GenBank/DDBJ whole genome shotgun (WGS) entry which is preliminary data.</text>
</comment>
<dbReference type="AlphaFoldDB" id="A0A1H0DW02"/>
<dbReference type="EMBL" id="FNIW01000002">
    <property type="protein sequence ID" value="SDN74447.1"/>
    <property type="molecule type" value="Genomic_DNA"/>
</dbReference>
<evidence type="ECO:0000313" key="2">
    <source>
        <dbReference type="Proteomes" id="UP000199134"/>
    </source>
</evidence>
<keyword evidence="1" id="KW-0808">Transferase</keyword>
<sequence length="212" mass="24527">MNKNVNFVITINRELGSGGRTVGRKLAERLGVQFYDKAVIKGLVEQYHLTPEEIEKLKGQKQGWWADIKRIMFVSPSMHSNYYIPDKGSEPELLDTDKVFETETEILKGISHEESCVIAGRSGFHIFRNHPNHVSILIQASQPFRLERVMRKQGLSEKEALKVIKEVDLMRENYVRKHTGTSRYDTRNYDIVIKADGKTEDEIVDIIMMYLK</sequence>
<name>A0A1H0DW02_9BACT</name>
<accession>A0A1H0DW02</accession>
<dbReference type="Pfam" id="PF13189">
    <property type="entry name" value="Cytidylate_kin2"/>
    <property type="match status" value="1"/>
</dbReference>
<dbReference type="GO" id="GO:0016301">
    <property type="term" value="F:kinase activity"/>
    <property type="evidence" value="ECO:0007669"/>
    <property type="project" value="UniProtKB-KW"/>
</dbReference>
<proteinExistence type="predicted"/>
<dbReference type="OrthoDB" id="9781180at2"/>
<evidence type="ECO:0000313" key="1">
    <source>
        <dbReference type="EMBL" id="SDN74447.1"/>
    </source>
</evidence>
<organism evidence="1 2">
    <name type="scientific">Prevotella communis</name>
    <dbReference type="NCBI Taxonomy" id="2913614"/>
    <lineage>
        <taxon>Bacteria</taxon>
        <taxon>Pseudomonadati</taxon>
        <taxon>Bacteroidota</taxon>
        <taxon>Bacteroidia</taxon>
        <taxon>Bacteroidales</taxon>
        <taxon>Prevotellaceae</taxon>
        <taxon>Prevotella</taxon>
    </lineage>
</organism>
<gene>
    <name evidence="1" type="ORF">SAMN04487900_102188</name>
</gene>
<protein>
    <submittedName>
        <fullName evidence="1">Cytidylate kinase</fullName>
    </submittedName>
</protein>
<dbReference type="RefSeq" id="WP_091851685.1">
    <property type="nucleotide sequence ID" value="NZ_FNIW01000002.1"/>
</dbReference>